<proteinExistence type="predicted"/>
<dbReference type="EMBL" id="UINC01047882">
    <property type="protein sequence ID" value="SVB57718.1"/>
    <property type="molecule type" value="Genomic_DNA"/>
</dbReference>
<accession>A0A382F3X2</accession>
<dbReference type="AlphaFoldDB" id="A0A382F3X2"/>
<dbReference type="InterPro" id="IPR042099">
    <property type="entry name" value="ANL_N_sf"/>
</dbReference>
<evidence type="ECO:0008006" key="2">
    <source>
        <dbReference type="Google" id="ProtNLM"/>
    </source>
</evidence>
<feature type="non-terminal residue" evidence="1">
    <location>
        <position position="259"/>
    </location>
</feature>
<evidence type="ECO:0000313" key="1">
    <source>
        <dbReference type="EMBL" id="SVB57718.1"/>
    </source>
</evidence>
<dbReference type="Gene3D" id="3.40.50.12780">
    <property type="entry name" value="N-terminal domain of ligase-like"/>
    <property type="match status" value="1"/>
</dbReference>
<gene>
    <name evidence="1" type="ORF">METZ01_LOCUS210572</name>
</gene>
<sequence length="259" mass="29121">MNSDLKNRIYSAQCFGNIEPVEFMVPYPNIFSLVEGQNVKYKDALLYKDLSVTNKEFLDLTNRAASWLTSIGGKPESRIFLPNLTFPYSEIMAFAIWNLGGTIVLTDDENPPKRKGFECLNLVPPEVNIQSELSKSNPDFIPRFRANLLDEAMIFLGKDNGIQLSHYNLLVNANGVKISLGLQRGTSVKVNISPNTTAWVVLQAILPFYTGTEITYKKADTTFSLPKQFENPDYLIQPEWISIEKTDPPTLYLLSENGG</sequence>
<reference evidence="1" key="1">
    <citation type="submission" date="2018-05" db="EMBL/GenBank/DDBJ databases">
        <authorList>
            <person name="Lanie J.A."/>
            <person name="Ng W.-L."/>
            <person name="Kazmierczak K.M."/>
            <person name="Andrzejewski T.M."/>
            <person name="Davidsen T.M."/>
            <person name="Wayne K.J."/>
            <person name="Tettelin H."/>
            <person name="Glass J.I."/>
            <person name="Rusch D."/>
            <person name="Podicherti R."/>
            <person name="Tsui H.-C.T."/>
            <person name="Winkler M.E."/>
        </authorList>
    </citation>
    <scope>NUCLEOTIDE SEQUENCE</scope>
</reference>
<dbReference type="SUPFAM" id="SSF56801">
    <property type="entry name" value="Acetyl-CoA synthetase-like"/>
    <property type="match status" value="1"/>
</dbReference>
<organism evidence="1">
    <name type="scientific">marine metagenome</name>
    <dbReference type="NCBI Taxonomy" id="408172"/>
    <lineage>
        <taxon>unclassified sequences</taxon>
        <taxon>metagenomes</taxon>
        <taxon>ecological metagenomes</taxon>
    </lineage>
</organism>
<name>A0A382F3X2_9ZZZZ</name>
<protein>
    <recommendedName>
        <fullName evidence="2">AMP-dependent synthetase/ligase domain-containing protein</fullName>
    </recommendedName>
</protein>